<protein>
    <submittedName>
        <fullName evidence="1">CoA synthetase</fullName>
    </submittedName>
</protein>
<dbReference type="InterPro" id="IPR004165">
    <property type="entry name" value="CoA_trans_fam_I"/>
</dbReference>
<gene>
    <name evidence="1" type="ORF">DIE28_07835</name>
</gene>
<evidence type="ECO:0000313" key="1">
    <source>
        <dbReference type="EMBL" id="RDW13480.1"/>
    </source>
</evidence>
<accession>A0A3D8PBN8</accession>
<dbReference type="AlphaFoldDB" id="A0A3D8PBN8"/>
<dbReference type="Gene3D" id="3.30.30.40">
    <property type="match status" value="1"/>
</dbReference>
<dbReference type="GO" id="GO:0008410">
    <property type="term" value="F:CoA-transferase activity"/>
    <property type="evidence" value="ECO:0007669"/>
    <property type="project" value="InterPro"/>
</dbReference>
<dbReference type="Gene3D" id="3.40.1080.10">
    <property type="entry name" value="Glutaconate Coenzyme A-transferase"/>
    <property type="match status" value="1"/>
</dbReference>
<dbReference type="InterPro" id="IPR037171">
    <property type="entry name" value="NagB/RpiA_transferase-like"/>
</dbReference>
<name>A0A3D8PBN8_9RHOB</name>
<dbReference type="SMART" id="SM00882">
    <property type="entry name" value="CoA_trans"/>
    <property type="match status" value="1"/>
</dbReference>
<evidence type="ECO:0000313" key="2">
    <source>
        <dbReference type="Proteomes" id="UP000256679"/>
    </source>
</evidence>
<dbReference type="SUPFAM" id="SSF100950">
    <property type="entry name" value="NagB/RpiA/CoA transferase-like"/>
    <property type="match status" value="1"/>
</dbReference>
<reference evidence="1 2" key="1">
    <citation type="submission" date="2018-05" db="EMBL/GenBank/DDBJ databases">
        <title>Whole genome sequencing of Paracoccus thiocyanatus SST.</title>
        <authorList>
            <person name="Ghosh W."/>
            <person name="Rameez M.J."/>
            <person name="Roy C."/>
        </authorList>
    </citation>
    <scope>NUCLEOTIDE SEQUENCE [LARGE SCALE GENOMIC DNA]</scope>
    <source>
        <strain evidence="1 2">SST</strain>
    </source>
</reference>
<dbReference type="Proteomes" id="UP000256679">
    <property type="component" value="Unassembled WGS sequence"/>
</dbReference>
<dbReference type="RefSeq" id="WP_115755498.1">
    <property type="nucleotide sequence ID" value="NZ_QFCQ01000033.1"/>
</dbReference>
<organism evidence="1 2">
    <name type="scientific">Paracoccus thiocyanatus</name>
    <dbReference type="NCBI Taxonomy" id="34006"/>
    <lineage>
        <taxon>Bacteria</taxon>
        <taxon>Pseudomonadati</taxon>
        <taxon>Pseudomonadota</taxon>
        <taxon>Alphaproteobacteria</taxon>
        <taxon>Rhodobacterales</taxon>
        <taxon>Paracoccaceae</taxon>
        <taxon>Paracoccus</taxon>
    </lineage>
</organism>
<dbReference type="EMBL" id="QFCQ01000033">
    <property type="protein sequence ID" value="RDW13480.1"/>
    <property type="molecule type" value="Genomic_DNA"/>
</dbReference>
<dbReference type="Pfam" id="PF01144">
    <property type="entry name" value="CoA_trans"/>
    <property type="match status" value="1"/>
</dbReference>
<proteinExistence type="predicted"/>
<keyword evidence="2" id="KW-1185">Reference proteome</keyword>
<comment type="caution">
    <text evidence="1">The sequence shown here is derived from an EMBL/GenBank/DDBJ whole genome shotgun (WGS) entry which is preliminary data.</text>
</comment>
<sequence>MTEFLLPAEMSRQIPSGCKLGLPPDGNGVSPGMIRHLIQAGVSDLHIVCAPIGGLATDMLIGAGAVSAVETSAVSLGAAGGAPCFNRAVKSATVKLLDATCPAILAGLTAARKGVPFMAIRGLIGTDILRNRPDWRIIENPFEPGDKIVVVPAIQPDVALFHAPEADRFGNVRVGRRRELMLLAYASKRNLVSVERIVDRCLLDDEREAAGVLPALYVNAVAEYPNGAWPSGLFAEYAPDEQEMARYARLARSEDGFQEYMRNEKEMA</sequence>